<evidence type="ECO:0000313" key="1">
    <source>
        <dbReference type="EMBL" id="GGE16889.1"/>
    </source>
</evidence>
<gene>
    <name evidence="1" type="ORF">GCM10011390_39970</name>
</gene>
<evidence type="ECO:0000313" key="2">
    <source>
        <dbReference type="Proteomes" id="UP000644699"/>
    </source>
</evidence>
<dbReference type="EMBL" id="BMIQ01000007">
    <property type="protein sequence ID" value="GGE16889.1"/>
    <property type="molecule type" value="Genomic_DNA"/>
</dbReference>
<keyword evidence="2" id="KW-1185">Reference proteome</keyword>
<protein>
    <submittedName>
        <fullName evidence="1">Uncharacterized protein</fullName>
    </submittedName>
</protein>
<name>A0A917EBB7_9HYPH</name>
<accession>A0A917EBB7</accession>
<dbReference type="AlphaFoldDB" id="A0A917EBB7"/>
<reference evidence="1" key="2">
    <citation type="submission" date="2020-09" db="EMBL/GenBank/DDBJ databases">
        <authorList>
            <person name="Sun Q."/>
            <person name="Zhou Y."/>
        </authorList>
    </citation>
    <scope>NUCLEOTIDE SEQUENCE</scope>
    <source>
        <strain evidence="1">CGMCC 1.15367</strain>
    </source>
</reference>
<reference evidence="1" key="1">
    <citation type="journal article" date="2014" name="Int. J. Syst. Evol. Microbiol.">
        <title>Complete genome sequence of Corynebacterium casei LMG S-19264T (=DSM 44701T), isolated from a smear-ripened cheese.</title>
        <authorList>
            <consortium name="US DOE Joint Genome Institute (JGI-PGF)"/>
            <person name="Walter F."/>
            <person name="Albersmeier A."/>
            <person name="Kalinowski J."/>
            <person name="Ruckert C."/>
        </authorList>
    </citation>
    <scope>NUCLEOTIDE SEQUENCE</scope>
    <source>
        <strain evidence="1">CGMCC 1.15367</strain>
    </source>
</reference>
<comment type="caution">
    <text evidence="1">The sequence shown here is derived from an EMBL/GenBank/DDBJ whole genome shotgun (WGS) entry which is preliminary data.</text>
</comment>
<organism evidence="1 2">
    <name type="scientific">Aureimonas endophytica</name>
    <dbReference type="NCBI Taxonomy" id="2027858"/>
    <lineage>
        <taxon>Bacteria</taxon>
        <taxon>Pseudomonadati</taxon>
        <taxon>Pseudomonadota</taxon>
        <taxon>Alphaproteobacteria</taxon>
        <taxon>Hyphomicrobiales</taxon>
        <taxon>Aurantimonadaceae</taxon>
        <taxon>Aureimonas</taxon>
    </lineage>
</organism>
<sequence length="111" mass="12249">MDPQGLLVRVVPLDDLEASPCQTEGHAPGTAEEIDCPHWFAVTLLLVTVAYRVVRSFRVKESGERSVTDDPVAPVDAQAPGHLRRQLRGAAPLRLLRLRLRPVRAGKRGRP</sequence>
<dbReference type="Proteomes" id="UP000644699">
    <property type="component" value="Unassembled WGS sequence"/>
</dbReference>
<proteinExistence type="predicted"/>